<keyword evidence="3" id="KW-0326">Glycosidase</keyword>
<dbReference type="OrthoDB" id="9759709at2"/>
<evidence type="ECO:0000259" key="4">
    <source>
        <dbReference type="Pfam" id="PF00251"/>
    </source>
</evidence>
<dbReference type="InterPro" id="IPR013148">
    <property type="entry name" value="Glyco_hydro_32_N"/>
</dbReference>
<protein>
    <submittedName>
        <fullName evidence="5">Glycosyl hydrolase family 32</fullName>
    </submittedName>
</protein>
<dbReference type="Pfam" id="PF00251">
    <property type="entry name" value="Glyco_hydro_32N"/>
    <property type="match status" value="1"/>
</dbReference>
<keyword evidence="6" id="KW-1185">Reference proteome</keyword>
<dbReference type="Gene3D" id="2.115.10.20">
    <property type="entry name" value="Glycosyl hydrolase domain, family 43"/>
    <property type="match status" value="2"/>
</dbReference>
<evidence type="ECO:0000256" key="1">
    <source>
        <dbReference type="ARBA" id="ARBA00009902"/>
    </source>
</evidence>
<comment type="similarity">
    <text evidence="1">Belongs to the glycosyl hydrolase 32 family.</text>
</comment>
<dbReference type="EMBL" id="QPJT01000004">
    <property type="protein sequence ID" value="RCX18860.1"/>
    <property type="molecule type" value="Genomic_DNA"/>
</dbReference>
<name>A0A369BBF4_9FIRM</name>
<evidence type="ECO:0000256" key="2">
    <source>
        <dbReference type="ARBA" id="ARBA00022801"/>
    </source>
</evidence>
<dbReference type="PANTHER" id="PTHR35279">
    <property type="match status" value="1"/>
</dbReference>
<feature type="domain" description="Glycosyl hydrolase family 32 N-terminal" evidence="4">
    <location>
        <begin position="115"/>
        <end position="275"/>
    </location>
</feature>
<dbReference type="PANTHER" id="PTHR35279:SF1">
    <property type="entry name" value="ARABINANASE_LEVANSUCRASE_INVERTASE"/>
    <property type="match status" value="1"/>
</dbReference>
<evidence type="ECO:0000313" key="5">
    <source>
        <dbReference type="EMBL" id="RCX18860.1"/>
    </source>
</evidence>
<keyword evidence="2 5" id="KW-0378">Hydrolase</keyword>
<evidence type="ECO:0000256" key="3">
    <source>
        <dbReference type="ARBA" id="ARBA00023295"/>
    </source>
</evidence>
<dbReference type="Proteomes" id="UP000253034">
    <property type="component" value="Unassembled WGS sequence"/>
</dbReference>
<dbReference type="AlphaFoldDB" id="A0A369BBF4"/>
<accession>A0A369BBF4</accession>
<dbReference type="RefSeq" id="WP_114296705.1">
    <property type="nucleotide sequence ID" value="NZ_QPJT01000004.1"/>
</dbReference>
<dbReference type="InterPro" id="IPR023296">
    <property type="entry name" value="Glyco_hydro_beta-prop_sf"/>
</dbReference>
<dbReference type="SUPFAM" id="SSF75005">
    <property type="entry name" value="Arabinanase/levansucrase/invertase"/>
    <property type="match status" value="2"/>
</dbReference>
<organism evidence="5 6">
    <name type="scientific">Anaerobacterium chartisolvens</name>
    <dbReference type="NCBI Taxonomy" id="1297424"/>
    <lineage>
        <taxon>Bacteria</taxon>
        <taxon>Bacillati</taxon>
        <taxon>Bacillota</taxon>
        <taxon>Clostridia</taxon>
        <taxon>Eubacteriales</taxon>
        <taxon>Oscillospiraceae</taxon>
        <taxon>Anaerobacterium</taxon>
    </lineage>
</organism>
<evidence type="ECO:0000313" key="6">
    <source>
        <dbReference type="Proteomes" id="UP000253034"/>
    </source>
</evidence>
<comment type="caution">
    <text evidence="5">The sequence shown here is derived from an EMBL/GenBank/DDBJ whole genome shotgun (WGS) entry which is preliminary data.</text>
</comment>
<gene>
    <name evidence="5" type="ORF">DFR58_104129</name>
</gene>
<sequence>MQNMLTTKFEELQTPYKLGKPVLAGSGVAGAFDSAAVDCPFIFYHSDMFHMMYVGFDGTGYQTALATSTDLIHWKHKGTILERTASDRWDNVGCAGTWIIKDTDNLFDVPVLKKIDNRYWMIYHSYPDTGYEAGPAEIGFAWTEDETLLKWNRLDKPVFTWRDGAEWERGGLYKSCIVEHDNRFHMFYNAKNCEEAWTEQIGVATSRDLVHWERLDSNPVVRISENGWDSRFNSDPCVLRYKDKWLMFYFGYDCQHSQEGLAVSDDLIHWEKAESPIIPNGGPGDLDEIHAHKPAVVYHNGILYHFYTAVGNYREGVGTEKVINDFRCITVATSKRIQP</sequence>
<proteinExistence type="inferred from homology"/>
<reference evidence="5 6" key="1">
    <citation type="submission" date="2018-07" db="EMBL/GenBank/DDBJ databases">
        <title>Genomic Encyclopedia of Type Strains, Phase IV (KMG-IV): sequencing the most valuable type-strain genomes for metagenomic binning, comparative biology and taxonomic classification.</title>
        <authorList>
            <person name="Goeker M."/>
        </authorList>
    </citation>
    <scope>NUCLEOTIDE SEQUENCE [LARGE SCALE GENOMIC DNA]</scope>
    <source>
        <strain evidence="5 6">DSM 27016</strain>
    </source>
</reference>
<dbReference type="GO" id="GO:0016798">
    <property type="term" value="F:hydrolase activity, acting on glycosyl bonds"/>
    <property type="evidence" value="ECO:0007669"/>
    <property type="project" value="UniProtKB-KW"/>
</dbReference>